<dbReference type="EMBL" id="BAFO02000017">
    <property type="protein sequence ID" value="GAD83131.1"/>
    <property type="molecule type" value="Genomic_DNA"/>
</dbReference>
<evidence type="ECO:0000313" key="1">
    <source>
        <dbReference type="EMBL" id="GAD83131.1"/>
    </source>
</evidence>
<proteinExistence type="predicted"/>
<dbReference type="GeneID" id="91514251"/>
<organism evidence="1 2">
    <name type="scientific">Nocardia asteroides NBRC 15531</name>
    <dbReference type="NCBI Taxonomy" id="1110697"/>
    <lineage>
        <taxon>Bacteria</taxon>
        <taxon>Bacillati</taxon>
        <taxon>Actinomycetota</taxon>
        <taxon>Actinomycetes</taxon>
        <taxon>Mycobacteriales</taxon>
        <taxon>Nocardiaceae</taxon>
        <taxon>Nocardia</taxon>
    </lineage>
</organism>
<evidence type="ECO:0000313" key="2">
    <source>
        <dbReference type="Proteomes" id="UP000017048"/>
    </source>
</evidence>
<dbReference type="AlphaFoldDB" id="U5E9P7"/>
<gene>
    <name evidence="1" type="ORF">NCAST_17_01130</name>
</gene>
<dbReference type="RefSeq" id="WP_019050006.1">
    <property type="nucleotide sequence ID" value="NZ_BAFO02000017.1"/>
</dbReference>
<keyword evidence="2" id="KW-1185">Reference proteome</keyword>
<sequence length="69" mass="7354">MHSHRRLRRHRAAVLADYRVSRRIVGGGPCAVIFDGTAPLAVVLDIAIDGTVTGIYSVTNPTKLTTAPA</sequence>
<name>U5E9P7_NOCAS</name>
<protein>
    <submittedName>
        <fullName evidence="1">Uncharacterized protein</fullName>
    </submittedName>
</protein>
<reference evidence="1 2" key="1">
    <citation type="journal article" date="2014" name="BMC Genomics">
        <title>Genome based analysis of type-I polyketide synthase and nonribosomal peptide synthetase gene clusters in seven strains of five representative Nocardia species.</title>
        <authorList>
            <person name="Komaki H."/>
            <person name="Ichikawa N."/>
            <person name="Hosoyama A."/>
            <person name="Takahashi-Nakaguchi A."/>
            <person name="Matsuzawa T."/>
            <person name="Suzuki K."/>
            <person name="Fujita N."/>
            <person name="Gonoi T."/>
        </authorList>
    </citation>
    <scope>NUCLEOTIDE SEQUENCE [LARGE SCALE GENOMIC DNA]</scope>
    <source>
        <strain evidence="1 2">NBRC 15531</strain>
    </source>
</reference>
<comment type="caution">
    <text evidence="1">The sequence shown here is derived from an EMBL/GenBank/DDBJ whole genome shotgun (WGS) entry which is preliminary data.</text>
</comment>
<dbReference type="STRING" id="1824.SAMN05444423_101460"/>
<accession>U5E9P7</accession>
<dbReference type="Proteomes" id="UP000017048">
    <property type="component" value="Unassembled WGS sequence"/>
</dbReference>